<protein>
    <submittedName>
        <fullName evidence="1">Uncharacterized protein</fullName>
    </submittedName>
</protein>
<dbReference type="Proteomes" id="UP001140087">
    <property type="component" value="Unassembled WGS sequence"/>
</dbReference>
<organism evidence="1 2">
    <name type="scientific">Coemansia helicoidea</name>
    <dbReference type="NCBI Taxonomy" id="1286919"/>
    <lineage>
        <taxon>Eukaryota</taxon>
        <taxon>Fungi</taxon>
        <taxon>Fungi incertae sedis</taxon>
        <taxon>Zoopagomycota</taxon>
        <taxon>Kickxellomycotina</taxon>
        <taxon>Kickxellomycetes</taxon>
        <taxon>Kickxellales</taxon>
        <taxon>Kickxellaceae</taxon>
        <taxon>Coemansia</taxon>
    </lineage>
</organism>
<feature type="non-terminal residue" evidence="1">
    <location>
        <position position="1"/>
    </location>
</feature>
<feature type="non-terminal residue" evidence="1">
    <location>
        <position position="496"/>
    </location>
</feature>
<dbReference type="EMBL" id="JANBUN010002922">
    <property type="protein sequence ID" value="KAJ2793317.1"/>
    <property type="molecule type" value="Genomic_DNA"/>
</dbReference>
<accession>A0ACC1KR34</accession>
<evidence type="ECO:0000313" key="1">
    <source>
        <dbReference type="EMBL" id="KAJ2793317.1"/>
    </source>
</evidence>
<name>A0ACC1KR34_9FUNG</name>
<gene>
    <name evidence="1" type="ORF">H4R21_005945</name>
</gene>
<keyword evidence="2" id="KW-1185">Reference proteome</keyword>
<comment type="caution">
    <text evidence="1">The sequence shown here is derived from an EMBL/GenBank/DDBJ whole genome shotgun (WGS) entry which is preliminary data.</text>
</comment>
<proteinExistence type="predicted"/>
<reference evidence="1" key="1">
    <citation type="submission" date="2022-07" db="EMBL/GenBank/DDBJ databases">
        <title>Phylogenomic reconstructions and comparative analyses of Kickxellomycotina fungi.</title>
        <authorList>
            <person name="Reynolds N.K."/>
            <person name="Stajich J.E."/>
            <person name="Barry K."/>
            <person name="Grigoriev I.V."/>
            <person name="Crous P."/>
            <person name="Smith M.E."/>
        </authorList>
    </citation>
    <scope>NUCLEOTIDE SEQUENCE</scope>
    <source>
        <strain evidence="1">BCRC 34780</strain>
    </source>
</reference>
<evidence type="ECO:0000313" key="2">
    <source>
        <dbReference type="Proteomes" id="UP001140087"/>
    </source>
</evidence>
<sequence>GFAAAQIEAQRFLNMRYDGTDAAIMVPEPADGDYGARFEALHRREFGFVLGDRRILIDDLRVRATGAIGHAAQGHVYDELGRLARRPLGDPRGHPAFAGLVPVYFHGGLRDTAVLSLDRLAPGDVVAGPAIVLDRNSTVLVEPGWTATATSAQLVLDYAAARDSSGPRGALARRRISTDVDPIHLSVLAHRFMSIAEQMGRTLEKTSVSTNIKERLDFSCALFDREGNLVANAPHIPVHLGSMSHAVKFQLERFDGDLRDGDVIMANHPQAGGSHLPDITVITPVFDGDGQIIFLVASRGHHADIGGVSPGSMPPTSRELFQEGASTMGIKIAKAGVLQESELRRVLLDEPARHPGCTGTRNYRDVLSDLKAQVAANHRGIALVHQLCAEYGLDVVQAYMVHIQQTAEAAVRALLVETRRRHGGARLQGADFMDDGSVIRLAVDIDEAGNAVFDFSGTSAEVYGNTNAPPSVTYSAIIYCLRCMVTSELPLNQGCL</sequence>